<reference evidence="2 3" key="1">
    <citation type="submission" date="2024-10" db="EMBL/GenBank/DDBJ databases">
        <title>The Natural Products Discovery Center: Release of the First 8490 Sequenced Strains for Exploring Actinobacteria Biosynthetic Diversity.</title>
        <authorList>
            <person name="Kalkreuter E."/>
            <person name="Kautsar S.A."/>
            <person name="Yang D."/>
            <person name="Bader C.D."/>
            <person name="Teijaro C.N."/>
            <person name="Fluegel L."/>
            <person name="Davis C.M."/>
            <person name="Simpson J.R."/>
            <person name="Lauterbach L."/>
            <person name="Steele A.D."/>
            <person name="Gui C."/>
            <person name="Meng S."/>
            <person name="Li G."/>
            <person name="Viehrig K."/>
            <person name="Ye F."/>
            <person name="Su P."/>
            <person name="Kiefer A.F."/>
            <person name="Nichols A."/>
            <person name="Cepeda A.J."/>
            <person name="Yan W."/>
            <person name="Fan B."/>
            <person name="Jiang Y."/>
            <person name="Adhikari A."/>
            <person name="Zheng C.-J."/>
            <person name="Schuster L."/>
            <person name="Cowan T.M."/>
            <person name="Smanski M.J."/>
            <person name="Chevrette M.G."/>
            <person name="De Carvalho L.P.S."/>
            <person name="Shen B."/>
        </authorList>
    </citation>
    <scope>NUCLEOTIDE SEQUENCE [LARGE SCALE GENOMIC DNA]</scope>
    <source>
        <strain evidence="2 3">NPDC000087</strain>
    </source>
</reference>
<keyword evidence="3" id="KW-1185">Reference proteome</keyword>
<organism evidence="2 3">
    <name type="scientific">Paractinoplanes globisporus</name>
    <dbReference type="NCBI Taxonomy" id="113565"/>
    <lineage>
        <taxon>Bacteria</taxon>
        <taxon>Bacillati</taxon>
        <taxon>Actinomycetota</taxon>
        <taxon>Actinomycetes</taxon>
        <taxon>Micromonosporales</taxon>
        <taxon>Micromonosporaceae</taxon>
        <taxon>Paractinoplanes</taxon>
    </lineage>
</organism>
<proteinExistence type="predicted"/>
<feature type="compositionally biased region" description="Basic and acidic residues" evidence="1">
    <location>
        <begin position="56"/>
        <end position="70"/>
    </location>
</feature>
<dbReference type="EMBL" id="JBIAZU010000002">
    <property type="protein sequence ID" value="MFF5290427.1"/>
    <property type="molecule type" value="Genomic_DNA"/>
</dbReference>
<feature type="compositionally biased region" description="Polar residues" evidence="1">
    <location>
        <begin position="36"/>
        <end position="50"/>
    </location>
</feature>
<evidence type="ECO:0000256" key="1">
    <source>
        <dbReference type="SAM" id="MobiDB-lite"/>
    </source>
</evidence>
<protein>
    <submittedName>
        <fullName evidence="2">Uncharacterized protein</fullName>
    </submittedName>
</protein>
<evidence type="ECO:0000313" key="3">
    <source>
        <dbReference type="Proteomes" id="UP001602245"/>
    </source>
</evidence>
<feature type="region of interest" description="Disordered" evidence="1">
    <location>
        <begin position="1"/>
        <end position="70"/>
    </location>
</feature>
<dbReference type="Proteomes" id="UP001602245">
    <property type="component" value="Unassembled WGS sequence"/>
</dbReference>
<dbReference type="RefSeq" id="WP_020510580.1">
    <property type="nucleotide sequence ID" value="NZ_JBIAZU010000002.1"/>
</dbReference>
<accession>A0ABW6WAU7</accession>
<gene>
    <name evidence="2" type="ORF">ACFY35_13370</name>
</gene>
<sequence>MTTNEKTVDQETVAGGSTDQHITGAGEQGTFLTDEPPTSKTPANGSSNRGINKLHANREDVEEDLAHKTR</sequence>
<evidence type="ECO:0000313" key="2">
    <source>
        <dbReference type="EMBL" id="MFF5290427.1"/>
    </source>
</evidence>
<name>A0ABW6WAU7_9ACTN</name>
<comment type="caution">
    <text evidence="2">The sequence shown here is derived from an EMBL/GenBank/DDBJ whole genome shotgun (WGS) entry which is preliminary data.</text>
</comment>